<gene>
    <name evidence="1" type="ORF">FUA24_23505</name>
</gene>
<dbReference type="OrthoDB" id="9806090at2"/>
<sequence length="68" mass="8159">FYKDLTLESRLDAANSEEEKETIKQQSEDYTRRQSINFIGVRKTRTTDKTPRFYDVENLTLNYSYNKV</sequence>
<dbReference type="RefSeq" id="WP_148545771.1">
    <property type="nucleotide sequence ID" value="NZ_VSDQ01000784.1"/>
</dbReference>
<accession>A0A5D0HAI6</accession>
<proteinExistence type="predicted"/>
<feature type="non-terminal residue" evidence="1">
    <location>
        <position position="68"/>
    </location>
</feature>
<organism evidence="1 2">
    <name type="scientific">Seonamhaeicola marinus</name>
    <dbReference type="NCBI Taxonomy" id="1912246"/>
    <lineage>
        <taxon>Bacteria</taxon>
        <taxon>Pseudomonadati</taxon>
        <taxon>Bacteroidota</taxon>
        <taxon>Flavobacteriia</taxon>
        <taxon>Flavobacteriales</taxon>
        <taxon>Flavobacteriaceae</taxon>
    </lineage>
</organism>
<dbReference type="Proteomes" id="UP000323930">
    <property type="component" value="Unassembled WGS sequence"/>
</dbReference>
<comment type="caution">
    <text evidence="1">The sequence shown here is derived from an EMBL/GenBank/DDBJ whole genome shotgun (WGS) entry which is preliminary data.</text>
</comment>
<evidence type="ECO:0000313" key="1">
    <source>
        <dbReference type="EMBL" id="TYA68296.1"/>
    </source>
</evidence>
<evidence type="ECO:0000313" key="2">
    <source>
        <dbReference type="Proteomes" id="UP000323930"/>
    </source>
</evidence>
<protein>
    <submittedName>
        <fullName evidence="1">Uncharacterized protein</fullName>
    </submittedName>
</protein>
<keyword evidence="2" id="KW-1185">Reference proteome</keyword>
<name>A0A5D0HAI6_9FLAO</name>
<dbReference type="EMBL" id="VSDQ01000784">
    <property type="protein sequence ID" value="TYA68296.1"/>
    <property type="molecule type" value="Genomic_DNA"/>
</dbReference>
<feature type="non-terminal residue" evidence="1">
    <location>
        <position position="1"/>
    </location>
</feature>
<reference evidence="1 2" key="1">
    <citation type="submission" date="2019-08" db="EMBL/GenBank/DDBJ databases">
        <title>Seonamhaeicola sediminis sp. nov., isolated from marine sediment.</title>
        <authorList>
            <person name="Cao W.R."/>
        </authorList>
    </citation>
    <scope>NUCLEOTIDE SEQUENCE [LARGE SCALE GENOMIC DNA]</scope>
    <source>
        <strain evidence="1 2">B011</strain>
    </source>
</reference>
<dbReference type="AlphaFoldDB" id="A0A5D0HAI6"/>